<feature type="region of interest" description="Disordered" evidence="1">
    <location>
        <begin position="67"/>
        <end position="88"/>
    </location>
</feature>
<feature type="compositionally biased region" description="Basic and acidic residues" evidence="1">
    <location>
        <begin position="78"/>
        <end position="88"/>
    </location>
</feature>
<dbReference type="Proteomes" id="UP000887575">
    <property type="component" value="Unassembled WGS sequence"/>
</dbReference>
<feature type="signal peptide" evidence="2">
    <location>
        <begin position="1"/>
        <end position="19"/>
    </location>
</feature>
<sequence length="191" mass="21870">MSSKPIFILLGCLVTLSVSIKHEADGSMTHDHKGLRSYRSAQMNEIEELRREVRDLVESIRGQWKNNSETDVGVNSRNEPHDVGKNEKRQFPSTLSHFDETSTPTVPSKTPSHHRLYTPIPFLVQMKVQLNGIRCCFKPNPTIFSIKQCSRFPRTLWTGRISSRSTNDTHLFIRAISTRPHKKAFCIIVVK</sequence>
<name>A0AAF3FBZ3_9BILA</name>
<proteinExistence type="predicted"/>
<protein>
    <submittedName>
        <fullName evidence="4">Uncharacterized protein</fullName>
    </submittedName>
</protein>
<evidence type="ECO:0000313" key="3">
    <source>
        <dbReference type="Proteomes" id="UP000887575"/>
    </source>
</evidence>
<feature type="chain" id="PRO_5041902800" evidence="2">
    <location>
        <begin position="20"/>
        <end position="191"/>
    </location>
</feature>
<accession>A0AAF3FBZ3</accession>
<feature type="compositionally biased region" description="Polar residues" evidence="1">
    <location>
        <begin position="67"/>
        <end position="77"/>
    </location>
</feature>
<dbReference type="WBParaSite" id="MBELARI_LOCUS4332">
    <property type="protein sequence ID" value="MBELARI_LOCUS4332"/>
    <property type="gene ID" value="MBELARI_LOCUS4332"/>
</dbReference>
<organism evidence="3 4">
    <name type="scientific">Mesorhabditis belari</name>
    <dbReference type="NCBI Taxonomy" id="2138241"/>
    <lineage>
        <taxon>Eukaryota</taxon>
        <taxon>Metazoa</taxon>
        <taxon>Ecdysozoa</taxon>
        <taxon>Nematoda</taxon>
        <taxon>Chromadorea</taxon>
        <taxon>Rhabditida</taxon>
        <taxon>Rhabditina</taxon>
        <taxon>Rhabditomorpha</taxon>
        <taxon>Rhabditoidea</taxon>
        <taxon>Rhabditidae</taxon>
        <taxon>Mesorhabditinae</taxon>
        <taxon>Mesorhabditis</taxon>
    </lineage>
</organism>
<keyword evidence="3" id="KW-1185">Reference proteome</keyword>
<dbReference type="AlphaFoldDB" id="A0AAF3FBZ3"/>
<reference evidence="4" key="1">
    <citation type="submission" date="2024-02" db="UniProtKB">
        <authorList>
            <consortium name="WormBaseParasite"/>
        </authorList>
    </citation>
    <scope>IDENTIFICATION</scope>
</reference>
<keyword evidence="2" id="KW-0732">Signal</keyword>
<evidence type="ECO:0000313" key="4">
    <source>
        <dbReference type="WBParaSite" id="MBELARI_LOCUS4332"/>
    </source>
</evidence>
<evidence type="ECO:0000256" key="1">
    <source>
        <dbReference type="SAM" id="MobiDB-lite"/>
    </source>
</evidence>
<evidence type="ECO:0000256" key="2">
    <source>
        <dbReference type="SAM" id="SignalP"/>
    </source>
</evidence>